<organism evidence="4 6">
    <name type="scientific">Botryosphaeria dothidea</name>
    <dbReference type="NCBI Taxonomy" id="55169"/>
    <lineage>
        <taxon>Eukaryota</taxon>
        <taxon>Fungi</taxon>
        <taxon>Dikarya</taxon>
        <taxon>Ascomycota</taxon>
        <taxon>Pezizomycotina</taxon>
        <taxon>Dothideomycetes</taxon>
        <taxon>Dothideomycetes incertae sedis</taxon>
        <taxon>Botryosphaeriales</taxon>
        <taxon>Botryosphaeriaceae</taxon>
        <taxon>Botryosphaeria</taxon>
    </lineage>
</organism>
<feature type="region of interest" description="Disordered" evidence="2">
    <location>
        <begin position="114"/>
        <end position="167"/>
    </location>
</feature>
<dbReference type="InterPro" id="IPR051624">
    <property type="entry name" value="RMD1/Sad1-interacting"/>
</dbReference>
<dbReference type="Pfam" id="PF02582">
    <property type="entry name" value="DUF155"/>
    <property type="match status" value="1"/>
</dbReference>
<reference evidence="4 6" key="1">
    <citation type="submission" date="2020-04" db="EMBL/GenBank/DDBJ databases">
        <title>Genome Assembly and Annotation of Botryosphaeria dothidea sdau 11-99, a Latent Pathogen of Apple Fruit Ring Rot in China.</title>
        <authorList>
            <person name="Yu C."/>
            <person name="Diao Y."/>
            <person name="Lu Q."/>
            <person name="Zhao J."/>
            <person name="Cui S."/>
            <person name="Peng C."/>
            <person name="He B."/>
            <person name="Liu H."/>
        </authorList>
    </citation>
    <scope>NUCLEOTIDE SEQUENCE [LARGE SCALE GENOMIC DNA]</scope>
    <source>
        <strain evidence="4">Sdau11-99</strain>
        <strain evidence="6">sdau11-99</strain>
    </source>
</reference>
<dbReference type="Proteomes" id="UP000572817">
    <property type="component" value="Unassembled WGS sequence"/>
</dbReference>
<dbReference type="EMBL" id="WWBZ02000040">
    <property type="protein sequence ID" value="KAF4305453.1"/>
    <property type="molecule type" value="Genomic_DNA"/>
</dbReference>
<dbReference type="GO" id="GO:0070131">
    <property type="term" value="P:positive regulation of mitochondrial translation"/>
    <property type="evidence" value="ECO:0007669"/>
    <property type="project" value="TreeGrafter"/>
</dbReference>
<gene>
    <name evidence="5" type="ORF">GTA08_BOTSDO06865</name>
    <name evidence="4" type="ORF">GTA08_BOTSDO11060</name>
</gene>
<protein>
    <recommendedName>
        <fullName evidence="3">DUF155 domain-containing protein</fullName>
    </recommendedName>
</protein>
<dbReference type="PANTHER" id="PTHR16255">
    <property type="entry name" value="REQUIRED FOR MEIOTIC NUCLEAR DIVISION PROTEIN 1 HOMOLOG"/>
    <property type="match status" value="1"/>
</dbReference>
<sequence length="532" mass="58936">MDELSCARADVDVDGQLMAGAGAWPLIPAAAKSTGPELPELPARHHARQPLHTSATLCSPILSGSTGIVVFSRRASLFTPYASRPTGPAMNPLRYHALPLGALIARPKPSALPFSRIPSAHPAPSTRLRGTRRLSNSAWRLRSQAKDEDQADSTPGEEVKRVRASAATSPTLRKVAVEAQRKRMRAKTAIPNPDELKKITAYCAAERYNIFEVARLVRAEGFEVDPYGTGLYPQVVHIQVNNALESKETGDILIFPSGTLVAWNVPEKLSFRLVHKTLVAATEGPHLANLETEDLTYVEDPARSSSDVSGDTIILGTGSPNEDDSRQLGSSDGQDPPNHEVDTVLAKIAFSSGLARSTKLAVLEELLDKYFDSTRSIPTVLSKGERLRFSRKFILMKTGELLNIRAQLNLYSELTDALPDIFWDSRHELGLEDYYTKVGRALDVSVRIKALNDKLTYAQEIAQVLSDRLEEKHGHFLEWIIIYLIAFEILLEINRLFKEWEEASDPESTANLLRLYLEEELAKETRNDERAS</sequence>
<evidence type="ECO:0000313" key="4">
    <source>
        <dbReference type="EMBL" id="KAF4301518.1"/>
    </source>
</evidence>
<evidence type="ECO:0000313" key="6">
    <source>
        <dbReference type="Proteomes" id="UP000572817"/>
    </source>
</evidence>
<name>A0A8H4ILR5_9PEZI</name>
<comment type="similarity">
    <text evidence="1">Belongs to the RMD1/sif2 family.</text>
</comment>
<dbReference type="PANTHER" id="PTHR16255:SF1">
    <property type="entry name" value="REQUIRED FOR MEIOTIC NUCLEAR DIVISION PROTEIN 1 HOMOLOG"/>
    <property type="match status" value="1"/>
</dbReference>
<feature type="region of interest" description="Disordered" evidence="2">
    <location>
        <begin position="301"/>
        <end position="338"/>
    </location>
</feature>
<dbReference type="AlphaFoldDB" id="A0A8H4ILR5"/>
<keyword evidence="6" id="KW-1185">Reference proteome</keyword>
<comment type="caution">
    <text evidence="4">The sequence shown here is derived from an EMBL/GenBank/DDBJ whole genome shotgun (WGS) entry which is preliminary data.</text>
</comment>
<feature type="domain" description="DUF155" evidence="3">
    <location>
        <begin position="252"/>
        <end position="452"/>
    </location>
</feature>
<accession>A0A8H4ILR5</accession>
<evidence type="ECO:0000256" key="1">
    <source>
        <dbReference type="ARBA" id="ARBA00008306"/>
    </source>
</evidence>
<dbReference type="OrthoDB" id="242766at2759"/>
<dbReference type="GO" id="GO:0005739">
    <property type="term" value="C:mitochondrion"/>
    <property type="evidence" value="ECO:0007669"/>
    <property type="project" value="UniProtKB-ARBA"/>
</dbReference>
<dbReference type="EMBL" id="WWBZ02000082">
    <property type="protein sequence ID" value="KAF4301518.1"/>
    <property type="molecule type" value="Genomic_DNA"/>
</dbReference>
<evidence type="ECO:0000259" key="3">
    <source>
        <dbReference type="Pfam" id="PF02582"/>
    </source>
</evidence>
<evidence type="ECO:0000313" key="5">
    <source>
        <dbReference type="EMBL" id="KAF4305453.1"/>
    </source>
</evidence>
<evidence type="ECO:0000256" key="2">
    <source>
        <dbReference type="SAM" id="MobiDB-lite"/>
    </source>
</evidence>
<proteinExistence type="inferred from homology"/>
<dbReference type="InterPro" id="IPR003734">
    <property type="entry name" value="DUF155"/>
</dbReference>